<dbReference type="Proteomes" id="UP000216998">
    <property type="component" value="Unassembled WGS sequence"/>
</dbReference>
<dbReference type="OrthoDB" id="9807558at2"/>
<dbReference type="InterPro" id="IPR036390">
    <property type="entry name" value="WH_DNA-bd_sf"/>
</dbReference>
<evidence type="ECO:0000259" key="5">
    <source>
        <dbReference type="PROSITE" id="PS51078"/>
    </source>
</evidence>
<feature type="domain" description="IclR-ED" evidence="5">
    <location>
        <begin position="69"/>
        <end position="253"/>
    </location>
</feature>
<dbReference type="Pfam" id="PF09339">
    <property type="entry name" value="HTH_IclR"/>
    <property type="match status" value="1"/>
</dbReference>
<gene>
    <name evidence="6" type="ORF">CHU95_20965</name>
</gene>
<proteinExistence type="predicted"/>
<protein>
    <recommendedName>
        <fullName evidence="8">Transcriptional regulator</fullName>
    </recommendedName>
</protein>
<dbReference type="Gene3D" id="3.30.450.40">
    <property type="match status" value="1"/>
</dbReference>
<dbReference type="GO" id="GO:0045892">
    <property type="term" value="P:negative regulation of DNA-templated transcription"/>
    <property type="evidence" value="ECO:0007669"/>
    <property type="project" value="TreeGrafter"/>
</dbReference>
<keyword evidence="7" id="KW-1185">Reference proteome</keyword>
<dbReference type="InterPro" id="IPR036388">
    <property type="entry name" value="WH-like_DNA-bd_sf"/>
</dbReference>
<dbReference type="InterPro" id="IPR005471">
    <property type="entry name" value="Tscrpt_reg_IclR_N"/>
</dbReference>
<dbReference type="InterPro" id="IPR014757">
    <property type="entry name" value="Tscrpt_reg_IclR_C"/>
</dbReference>
<evidence type="ECO:0000313" key="7">
    <source>
        <dbReference type="Proteomes" id="UP000216998"/>
    </source>
</evidence>
<dbReference type="PROSITE" id="PS51078">
    <property type="entry name" value="ICLR_ED"/>
    <property type="match status" value="1"/>
</dbReference>
<accession>A0A255YQY7</accession>
<keyword evidence="2" id="KW-0238">DNA-binding</keyword>
<dbReference type="Pfam" id="PF01614">
    <property type="entry name" value="IclR_C"/>
    <property type="match status" value="1"/>
</dbReference>
<evidence type="ECO:0000256" key="3">
    <source>
        <dbReference type="ARBA" id="ARBA00023163"/>
    </source>
</evidence>
<comment type="caution">
    <text evidence="6">The sequence shown here is derived from an EMBL/GenBank/DDBJ whole genome shotgun (WGS) entry which is preliminary data.</text>
</comment>
<dbReference type="SMART" id="SM00346">
    <property type="entry name" value="HTH_ICLR"/>
    <property type="match status" value="1"/>
</dbReference>
<organism evidence="6 7">
    <name type="scientific">Niveispirillum lacus</name>
    <dbReference type="NCBI Taxonomy" id="1981099"/>
    <lineage>
        <taxon>Bacteria</taxon>
        <taxon>Pseudomonadati</taxon>
        <taxon>Pseudomonadota</taxon>
        <taxon>Alphaproteobacteria</taxon>
        <taxon>Rhodospirillales</taxon>
        <taxon>Azospirillaceae</taxon>
        <taxon>Niveispirillum</taxon>
    </lineage>
</organism>
<dbReference type="PROSITE" id="PS51077">
    <property type="entry name" value="HTH_ICLR"/>
    <property type="match status" value="1"/>
</dbReference>
<feature type="domain" description="HTH iclR-type" evidence="4">
    <location>
        <begin position="7"/>
        <end position="68"/>
    </location>
</feature>
<dbReference type="RefSeq" id="WP_094458294.1">
    <property type="nucleotide sequence ID" value="NZ_NOXU01000032.1"/>
</dbReference>
<keyword evidence="3" id="KW-0804">Transcription</keyword>
<dbReference type="AlphaFoldDB" id="A0A255YQY7"/>
<evidence type="ECO:0000259" key="4">
    <source>
        <dbReference type="PROSITE" id="PS51077"/>
    </source>
</evidence>
<keyword evidence="1" id="KW-0805">Transcription regulation</keyword>
<reference evidence="6 7" key="1">
    <citation type="submission" date="2017-07" db="EMBL/GenBank/DDBJ databases">
        <title>Niveispirillum cyanobacteriorum sp. nov., isolated from cyanobacterial aggregates in a eutrophic lake.</title>
        <authorList>
            <person name="Cai H."/>
        </authorList>
    </citation>
    <scope>NUCLEOTIDE SEQUENCE [LARGE SCALE GENOMIC DNA]</scope>
    <source>
        <strain evidence="7">TH1-14</strain>
    </source>
</reference>
<evidence type="ECO:0008006" key="8">
    <source>
        <dbReference type="Google" id="ProtNLM"/>
    </source>
</evidence>
<dbReference type="PANTHER" id="PTHR30136:SF23">
    <property type="entry name" value="DNA-BINDING TRANSCRIPTIONAL ACTIVATOR MHPR"/>
    <property type="match status" value="1"/>
</dbReference>
<dbReference type="PANTHER" id="PTHR30136">
    <property type="entry name" value="HELIX-TURN-HELIX TRANSCRIPTIONAL REGULATOR, ICLR FAMILY"/>
    <property type="match status" value="1"/>
</dbReference>
<dbReference type="GO" id="GO:0003677">
    <property type="term" value="F:DNA binding"/>
    <property type="evidence" value="ECO:0007669"/>
    <property type="project" value="UniProtKB-KW"/>
</dbReference>
<dbReference type="Gene3D" id="1.10.10.10">
    <property type="entry name" value="Winged helix-like DNA-binding domain superfamily/Winged helix DNA-binding domain"/>
    <property type="match status" value="1"/>
</dbReference>
<sequence length="281" mass="30934">MDKIKPVRAMLRVLDVLQVLNSRNGVTVTDVANAIDLPRTTAYRVLETLCSAGYAVRDGSDDRYRLTVLVRGLSDGYDDEAWIGDVAQPLLGELGRKLVWPVSISTNQGNVMLVRHTTDKHSPLALERYSAGVRLPLLNSASGRTYLAFSPAPQRAALLDIALGSGGEMEGAGRQRDVIERLLAGIRKSGYAVSIRQYRGESTAAVPVYAGSALLGVVGMRFMDKAVTETVFANRYLPDLKEAAREIGETYLDWKASSQPQGLDQMPTSRWDWTLERRVEH</sequence>
<name>A0A255YQY7_9PROT</name>
<dbReference type="GO" id="GO:0003700">
    <property type="term" value="F:DNA-binding transcription factor activity"/>
    <property type="evidence" value="ECO:0007669"/>
    <property type="project" value="TreeGrafter"/>
</dbReference>
<dbReference type="InterPro" id="IPR050707">
    <property type="entry name" value="HTH_MetabolicPath_Reg"/>
</dbReference>
<dbReference type="InterPro" id="IPR029016">
    <property type="entry name" value="GAF-like_dom_sf"/>
</dbReference>
<evidence type="ECO:0000313" key="6">
    <source>
        <dbReference type="EMBL" id="OYQ31612.1"/>
    </source>
</evidence>
<dbReference type="EMBL" id="NOXU01000032">
    <property type="protein sequence ID" value="OYQ31612.1"/>
    <property type="molecule type" value="Genomic_DNA"/>
</dbReference>
<evidence type="ECO:0000256" key="2">
    <source>
        <dbReference type="ARBA" id="ARBA00023125"/>
    </source>
</evidence>
<dbReference type="SUPFAM" id="SSF46785">
    <property type="entry name" value="Winged helix' DNA-binding domain"/>
    <property type="match status" value="1"/>
</dbReference>
<evidence type="ECO:0000256" key="1">
    <source>
        <dbReference type="ARBA" id="ARBA00023015"/>
    </source>
</evidence>
<dbReference type="SUPFAM" id="SSF55781">
    <property type="entry name" value="GAF domain-like"/>
    <property type="match status" value="1"/>
</dbReference>